<feature type="transmembrane region" description="Helical" evidence="1">
    <location>
        <begin position="89"/>
        <end position="110"/>
    </location>
</feature>
<sequence>MKWIKIGDEYIEKKMTQFFSEAGTIVAAILCLDMIIRGFILGKPASEYIISAIGFAVYAGWILLRYLLSGFEYPEIAGQSAYRKKRKEIAALSLASGLIFAILTLLFTGIPEHPGSWVDFIGMVMLFAFLHFLINFISLRNSFRKNQDLLDD</sequence>
<keyword evidence="1" id="KW-0812">Transmembrane</keyword>
<dbReference type="EMBL" id="CP065647">
    <property type="protein sequence ID" value="QPR72438.1"/>
    <property type="molecule type" value="Genomic_DNA"/>
</dbReference>
<name>A0A1Y0YCY0_BACLI</name>
<dbReference type="OMA" id="ANINEWM"/>
<proteinExistence type="predicted"/>
<evidence type="ECO:0008006" key="6">
    <source>
        <dbReference type="Google" id="ProtNLM"/>
    </source>
</evidence>
<evidence type="ECO:0000313" key="3">
    <source>
        <dbReference type="EMBL" id="TWL28578.1"/>
    </source>
</evidence>
<dbReference type="InterPro" id="IPR046664">
    <property type="entry name" value="DUF6773"/>
</dbReference>
<evidence type="ECO:0000313" key="4">
    <source>
        <dbReference type="Proteomes" id="UP000435910"/>
    </source>
</evidence>
<dbReference type="EMBL" id="NILC01000021">
    <property type="protein sequence ID" value="TWL28578.1"/>
    <property type="molecule type" value="Genomic_DNA"/>
</dbReference>
<feature type="transmembrane region" description="Helical" evidence="1">
    <location>
        <begin position="116"/>
        <end position="137"/>
    </location>
</feature>
<dbReference type="AlphaFoldDB" id="A0A1Y0YCY0"/>
<keyword evidence="1" id="KW-1133">Transmembrane helix</keyword>
<feature type="transmembrane region" description="Helical" evidence="1">
    <location>
        <begin position="48"/>
        <end position="68"/>
    </location>
</feature>
<feature type="transmembrane region" description="Helical" evidence="1">
    <location>
        <begin position="21"/>
        <end position="42"/>
    </location>
</feature>
<accession>A0A1Y0YCY0</accession>
<reference evidence="2 5" key="2">
    <citation type="submission" date="2020-12" db="EMBL/GenBank/DDBJ databases">
        <title>FDA dAtabase for Regulatory Grade micrObial Sequences (FDA-ARGOS): Supporting development and validation of Infectious Disease Dx tests.</title>
        <authorList>
            <person name="Nelson B."/>
            <person name="Plummer A."/>
            <person name="Tallon L."/>
            <person name="Sadzewicz L."/>
            <person name="Zhao X."/>
            <person name="Boylan J."/>
            <person name="Ott S."/>
            <person name="Bowen H."/>
            <person name="Vavikolanu K."/>
            <person name="Mehta A."/>
            <person name="Aluvathingal J."/>
            <person name="Nadendla S."/>
            <person name="Myers T."/>
            <person name="Yan Y."/>
            <person name="Sichtig H."/>
        </authorList>
    </citation>
    <scope>NUCLEOTIDE SEQUENCE [LARGE SCALE GENOMIC DNA]</scope>
    <source>
        <strain evidence="2 5">FDAARGOS_923</strain>
    </source>
</reference>
<keyword evidence="1" id="KW-0472">Membrane</keyword>
<reference evidence="3 4" key="1">
    <citation type="submission" date="2019-06" db="EMBL/GenBank/DDBJ databases">
        <title>Genome sequence analysis of &gt;100 Bacillus licheniformis strains suggests intrinsic resistance to this species.</title>
        <authorList>
            <person name="Wels M."/>
            <person name="Siezen R.J."/>
            <person name="Johansen E."/>
            <person name="Stuer-Lauridsen B."/>
            <person name="Bjerre K."/>
            <person name="Nielsen B.K.K."/>
        </authorList>
    </citation>
    <scope>NUCLEOTIDE SEQUENCE [LARGE SCALE GENOMIC DNA]</scope>
    <source>
        <strain evidence="3 4">BAC-16736</strain>
    </source>
</reference>
<evidence type="ECO:0000256" key="1">
    <source>
        <dbReference type="SAM" id="Phobius"/>
    </source>
</evidence>
<gene>
    <name evidence="3" type="ORF">CHCC16736_3180</name>
    <name evidence="2" type="ORF">I6G80_21955</name>
</gene>
<dbReference type="Proteomes" id="UP000595038">
    <property type="component" value="Chromosome"/>
</dbReference>
<dbReference type="RefSeq" id="WP_003180094.1">
    <property type="nucleotide sequence ID" value="NZ_BEXU01000023.1"/>
</dbReference>
<organism evidence="3 4">
    <name type="scientific">Bacillus licheniformis</name>
    <dbReference type="NCBI Taxonomy" id="1402"/>
    <lineage>
        <taxon>Bacteria</taxon>
        <taxon>Bacillati</taxon>
        <taxon>Bacillota</taxon>
        <taxon>Bacilli</taxon>
        <taxon>Bacillales</taxon>
        <taxon>Bacillaceae</taxon>
        <taxon>Bacillus</taxon>
    </lineage>
</organism>
<protein>
    <recommendedName>
        <fullName evidence="6">DUF3278 domain-containing protein</fullName>
    </recommendedName>
</protein>
<evidence type="ECO:0000313" key="5">
    <source>
        <dbReference type="Proteomes" id="UP000595038"/>
    </source>
</evidence>
<dbReference type="Proteomes" id="UP000435910">
    <property type="component" value="Unassembled WGS sequence"/>
</dbReference>
<evidence type="ECO:0000313" key="2">
    <source>
        <dbReference type="EMBL" id="QPR72438.1"/>
    </source>
</evidence>
<dbReference type="Pfam" id="PF20563">
    <property type="entry name" value="DUF6773"/>
    <property type="match status" value="1"/>
</dbReference>
<dbReference type="GeneID" id="92862426"/>